<keyword evidence="3" id="KW-1185">Reference proteome</keyword>
<keyword evidence="1" id="KW-0175">Coiled coil</keyword>
<proteinExistence type="predicted"/>
<protein>
    <submittedName>
        <fullName evidence="2">Uncharacterized protein</fullName>
    </submittedName>
</protein>
<dbReference type="Proteomes" id="UP001165122">
    <property type="component" value="Unassembled WGS sequence"/>
</dbReference>
<dbReference type="EMBL" id="BRXW01000310">
    <property type="protein sequence ID" value="GMI17894.1"/>
    <property type="molecule type" value="Genomic_DNA"/>
</dbReference>
<organism evidence="2 3">
    <name type="scientific">Triparma laevis f. longispina</name>
    <dbReference type="NCBI Taxonomy" id="1714387"/>
    <lineage>
        <taxon>Eukaryota</taxon>
        <taxon>Sar</taxon>
        <taxon>Stramenopiles</taxon>
        <taxon>Ochrophyta</taxon>
        <taxon>Bolidophyceae</taxon>
        <taxon>Parmales</taxon>
        <taxon>Triparmaceae</taxon>
        <taxon>Triparma</taxon>
    </lineage>
</organism>
<feature type="coiled-coil region" evidence="1">
    <location>
        <begin position="68"/>
        <end position="106"/>
    </location>
</feature>
<dbReference type="AlphaFoldDB" id="A0A9W7FTD9"/>
<reference evidence="3" key="1">
    <citation type="journal article" date="2023" name="Commun. Biol.">
        <title>Genome analysis of Parmales, the sister group of diatoms, reveals the evolutionary specialization of diatoms from phago-mixotrophs to photoautotrophs.</title>
        <authorList>
            <person name="Ban H."/>
            <person name="Sato S."/>
            <person name="Yoshikawa S."/>
            <person name="Yamada K."/>
            <person name="Nakamura Y."/>
            <person name="Ichinomiya M."/>
            <person name="Sato N."/>
            <person name="Blanc-Mathieu R."/>
            <person name="Endo H."/>
            <person name="Kuwata A."/>
            <person name="Ogata H."/>
        </authorList>
    </citation>
    <scope>NUCLEOTIDE SEQUENCE [LARGE SCALE GENOMIC DNA]</scope>
    <source>
        <strain evidence="3">NIES 3700</strain>
    </source>
</reference>
<evidence type="ECO:0000313" key="3">
    <source>
        <dbReference type="Proteomes" id="UP001165122"/>
    </source>
</evidence>
<sequence>MATVKREKMNSENYLAYVDEIDINIEIKREEGALFGREEEDRRREERTGFEEVKEERCRLCVKASEEKLVLEERVKWAEAKLREAKAELREAEAEAEAEAELRETKMEIVVLREGRDDDRDGGGGGGGD</sequence>
<name>A0A9W7FTD9_9STRA</name>
<accession>A0A9W7FTD9</accession>
<evidence type="ECO:0000313" key="2">
    <source>
        <dbReference type="EMBL" id="GMI17894.1"/>
    </source>
</evidence>
<evidence type="ECO:0000256" key="1">
    <source>
        <dbReference type="SAM" id="Coils"/>
    </source>
</evidence>
<gene>
    <name evidence="2" type="ORF">TrLO_g1387</name>
</gene>
<comment type="caution">
    <text evidence="2">The sequence shown here is derived from an EMBL/GenBank/DDBJ whole genome shotgun (WGS) entry which is preliminary data.</text>
</comment>